<comment type="similarity">
    <text evidence="1">Belongs to the histidine acid phosphatase family.</text>
</comment>
<dbReference type="GeneID" id="94829141"/>
<evidence type="ECO:0000313" key="3">
    <source>
        <dbReference type="EMBL" id="OHS98704.1"/>
    </source>
</evidence>
<dbReference type="InterPro" id="IPR029033">
    <property type="entry name" value="His_PPase_superfam"/>
</dbReference>
<dbReference type="AlphaFoldDB" id="A0A1J4JHR5"/>
<evidence type="ECO:0000313" key="4">
    <source>
        <dbReference type="Proteomes" id="UP000179807"/>
    </source>
</evidence>
<dbReference type="InterPro" id="IPR000560">
    <property type="entry name" value="His_Pase_clade-2"/>
</dbReference>
<dbReference type="Proteomes" id="UP000179807">
    <property type="component" value="Unassembled WGS sequence"/>
</dbReference>
<reference evidence="3" key="1">
    <citation type="submission" date="2016-10" db="EMBL/GenBank/DDBJ databases">
        <authorList>
            <person name="Benchimol M."/>
            <person name="Almeida L.G."/>
            <person name="Vasconcelos A.T."/>
            <person name="Perreira-Neves A."/>
            <person name="Rosa I.A."/>
            <person name="Tasca T."/>
            <person name="Bogo M.R."/>
            <person name="de Souza W."/>
        </authorList>
    </citation>
    <scope>NUCLEOTIDE SEQUENCE [LARGE SCALE GENOMIC DNA]</scope>
    <source>
        <strain evidence="3">K</strain>
    </source>
</reference>
<dbReference type="InterPro" id="IPR033379">
    <property type="entry name" value="Acid_Pase_AS"/>
</dbReference>
<proteinExistence type="inferred from homology"/>
<keyword evidence="2" id="KW-0378">Hydrolase</keyword>
<dbReference type="GO" id="GO:0016791">
    <property type="term" value="F:phosphatase activity"/>
    <property type="evidence" value="ECO:0007669"/>
    <property type="project" value="TreeGrafter"/>
</dbReference>
<dbReference type="CDD" id="cd07061">
    <property type="entry name" value="HP_HAP_like"/>
    <property type="match status" value="1"/>
</dbReference>
<dbReference type="Pfam" id="PF00328">
    <property type="entry name" value="His_Phos_2"/>
    <property type="match status" value="1"/>
</dbReference>
<sequence>MIFLFLYFSTSKYHSDQCVAPIKLPVPLENGTLLQAQVLIRHGSRTPGSDFFDSGNAQEWHCDENDAISPRLNPAPVNFFRSYHDEFDSRIIQYKPSCREKDLLTLGMQQHFELGQEFKKLYHEKLEFIPKNINPSFFYARSSETDRTLRSAISFIQGMFPPASPNEIIPIVTDSEAAGLLHPKDYWCHELEGIVPHMYETEQFKDFFSEFTKKFRDSYPKEISKKWETKKVKKFCSWIVMTQCSNHAIPNNITQELQDSCLDLVNNYLFMQHDNEKYRGVGSAPLFREMFRIADNLISEEEPYKFIVLSSHDTALAAYLATLGYDYKNKPPIPVRSHLVFELWEISGSIYARYVFNGEPLKVNFLDNATLFPYSKLKGEMSKLGLINHCFIPEWK</sequence>
<dbReference type="PANTHER" id="PTHR11567">
    <property type="entry name" value="ACID PHOSPHATASE-RELATED"/>
    <property type="match status" value="1"/>
</dbReference>
<dbReference type="RefSeq" id="XP_068351841.1">
    <property type="nucleotide sequence ID" value="XM_068494437.1"/>
</dbReference>
<dbReference type="PROSITE" id="PS00778">
    <property type="entry name" value="HIS_ACID_PHOSPHAT_2"/>
    <property type="match status" value="1"/>
</dbReference>
<dbReference type="EMBL" id="MLAK01001038">
    <property type="protein sequence ID" value="OHS98704.1"/>
    <property type="molecule type" value="Genomic_DNA"/>
</dbReference>
<dbReference type="Gene3D" id="3.40.50.1240">
    <property type="entry name" value="Phosphoglycerate mutase-like"/>
    <property type="match status" value="1"/>
</dbReference>
<dbReference type="PROSITE" id="PS00616">
    <property type="entry name" value="HIS_ACID_PHOSPHAT_1"/>
    <property type="match status" value="1"/>
</dbReference>
<dbReference type="InterPro" id="IPR050645">
    <property type="entry name" value="Histidine_acid_phosphatase"/>
</dbReference>
<dbReference type="SUPFAM" id="SSF53254">
    <property type="entry name" value="Phosphoglycerate mutase-like"/>
    <property type="match status" value="1"/>
</dbReference>
<dbReference type="OrthoDB" id="10257284at2759"/>
<evidence type="ECO:0000256" key="2">
    <source>
        <dbReference type="ARBA" id="ARBA00022801"/>
    </source>
</evidence>
<dbReference type="PANTHER" id="PTHR11567:SF110">
    <property type="entry name" value="2-PHOSPHOXYLOSE PHOSPHATASE 1"/>
    <property type="match status" value="1"/>
</dbReference>
<protein>
    <submittedName>
        <fullName evidence="3">Histidine acid phosphatase</fullName>
    </submittedName>
</protein>
<accession>A0A1J4JHR5</accession>
<gene>
    <name evidence="3" type="ORF">TRFO_08680</name>
</gene>
<evidence type="ECO:0000256" key="1">
    <source>
        <dbReference type="ARBA" id="ARBA00005375"/>
    </source>
</evidence>
<organism evidence="3 4">
    <name type="scientific">Tritrichomonas foetus</name>
    <dbReference type="NCBI Taxonomy" id="1144522"/>
    <lineage>
        <taxon>Eukaryota</taxon>
        <taxon>Metamonada</taxon>
        <taxon>Parabasalia</taxon>
        <taxon>Tritrichomonadida</taxon>
        <taxon>Tritrichomonadidae</taxon>
        <taxon>Tritrichomonas</taxon>
    </lineage>
</organism>
<keyword evidence="4" id="KW-1185">Reference proteome</keyword>
<comment type="caution">
    <text evidence="3">The sequence shown here is derived from an EMBL/GenBank/DDBJ whole genome shotgun (WGS) entry which is preliminary data.</text>
</comment>
<dbReference type="VEuPathDB" id="TrichDB:TRFO_08680"/>
<name>A0A1J4JHR5_9EUKA</name>